<dbReference type="PANTHER" id="PTHR10057">
    <property type="entry name" value="PERIPHERAL-TYPE BENZODIAZEPINE RECEPTOR"/>
    <property type="match status" value="1"/>
</dbReference>
<dbReference type="GO" id="GO:0005741">
    <property type="term" value="C:mitochondrial outer membrane"/>
    <property type="evidence" value="ECO:0007669"/>
    <property type="project" value="TreeGrafter"/>
</dbReference>
<dbReference type="CDD" id="cd15904">
    <property type="entry name" value="TSPO_MBR"/>
    <property type="match status" value="1"/>
</dbReference>
<dbReference type="Proteomes" id="UP000186922">
    <property type="component" value="Unassembled WGS sequence"/>
</dbReference>
<proteinExistence type="inferred from homology"/>
<accession>A0A1D1VYM5</accession>
<feature type="transmembrane region" description="Helical" evidence="6">
    <location>
        <begin position="112"/>
        <end position="132"/>
    </location>
</feature>
<dbReference type="GO" id="GO:0033013">
    <property type="term" value="P:tetrapyrrole metabolic process"/>
    <property type="evidence" value="ECO:0007669"/>
    <property type="project" value="UniProtKB-ARBA"/>
</dbReference>
<feature type="transmembrane region" description="Helical" evidence="6">
    <location>
        <begin position="87"/>
        <end position="105"/>
    </location>
</feature>
<sequence length="173" mass="19745">MPIPSITASIFAREILPAILIPNLGGWATGLLTRTEIKSWYENLRKPSWRPPNSAFPIVWTSLYSAMGYASWLIYRSGSWANVKLPLTLYGTQLALNMLWSPLFFKAHRMKLALVDIGLLWVNVAACIFTFHPVNKTAAYLMVPYLGWLTLASALNYWIWKENPEEDASRKRL</sequence>
<evidence type="ECO:0008006" key="9">
    <source>
        <dbReference type="Google" id="ProtNLM"/>
    </source>
</evidence>
<comment type="subcellular location">
    <subcellularLocation>
        <location evidence="1">Membrane</location>
        <topology evidence="1">Multi-pass membrane protein</topology>
    </subcellularLocation>
</comment>
<feature type="transmembrane region" description="Helical" evidence="6">
    <location>
        <begin position="15"/>
        <end position="33"/>
    </location>
</feature>
<organism evidence="7 8">
    <name type="scientific">Ramazzottius varieornatus</name>
    <name type="common">Water bear</name>
    <name type="synonym">Tardigrade</name>
    <dbReference type="NCBI Taxonomy" id="947166"/>
    <lineage>
        <taxon>Eukaryota</taxon>
        <taxon>Metazoa</taxon>
        <taxon>Ecdysozoa</taxon>
        <taxon>Tardigrada</taxon>
        <taxon>Eutardigrada</taxon>
        <taxon>Parachela</taxon>
        <taxon>Hypsibioidea</taxon>
        <taxon>Ramazzottiidae</taxon>
        <taxon>Ramazzottius</taxon>
    </lineage>
</organism>
<protein>
    <recommendedName>
        <fullName evidence="9">TspO/MBR-related protein</fullName>
    </recommendedName>
</protein>
<dbReference type="OrthoDB" id="8841220at2759"/>
<evidence type="ECO:0000256" key="5">
    <source>
        <dbReference type="ARBA" id="ARBA00023136"/>
    </source>
</evidence>
<evidence type="ECO:0000256" key="4">
    <source>
        <dbReference type="ARBA" id="ARBA00022989"/>
    </source>
</evidence>
<dbReference type="PIRSF" id="PIRSF005859">
    <property type="entry name" value="PBR"/>
    <property type="match status" value="1"/>
</dbReference>
<keyword evidence="4 6" id="KW-1133">Transmembrane helix</keyword>
<evidence type="ECO:0000313" key="8">
    <source>
        <dbReference type="Proteomes" id="UP000186922"/>
    </source>
</evidence>
<gene>
    <name evidence="7" type="primary">RvY_16482-1</name>
    <name evidence="7" type="synonym">RvY_16482.1</name>
    <name evidence="7" type="ORF">RvY_16482</name>
</gene>
<keyword evidence="5 6" id="KW-0472">Membrane</keyword>
<evidence type="ECO:0000256" key="3">
    <source>
        <dbReference type="ARBA" id="ARBA00022692"/>
    </source>
</evidence>
<reference evidence="7 8" key="1">
    <citation type="journal article" date="2016" name="Nat. Commun.">
        <title>Extremotolerant tardigrade genome and improved radiotolerance of human cultured cells by tardigrade-unique protein.</title>
        <authorList>
            <person name="Hashimoto T."/>
            <person name="Horikawa D.D."/>
            <person name="Saito Y."/>
            <person name="Kuwahara H."/>
            <person name="Kozuka-Hata H."/>
            <person name="Shin-I T."/>
            <person name="Minakuchi Y."/>
            <person name="Ohishi K."/>
            <person name="Motoyama A."/>
            <person name="Aizu T."/>
            <person name="Enomoto A."/>
            <person name="Kondo K."/>
            <person name="Tanaka S."/>
            <person name="Hara Y."/>
            <person name="Koshikawa S."/>
            <person name="Sagara H."/>
            <person name="Miura T."/>
            <person name="Yokobori S."/>
            <person name="Miyagawa K."/>
            <person name="Suzuki Y."/>
            <person name="Kubo T."/>
            <person name="Oyama M."/>
            <person name="Kohara Y."/>
            <person name="Fujiyama A."/>
            <person name="Arakawa K."/>
            <person name="Katayama T."/>
            <person name="Toyoda A."/>
            <person name="Kunieda T."/>
        </authorList>
    </citation>
    <scope>NUCLEOTIDE SEQUENCE [LARGE SCALE GENOMIC DNA]</scope>
    <source>
        <strain evidence="7 8">YOKOZUNA-1</strain>
    </source>
</reference>
<keyword evidence="8" id="KW-1185">Reference proteome</keyword>
<dbReference type="EMBL" id="BDGG01000013">
    <property type="protein sequence ID" value="GAV06507.1"/>
    <property type="molecule type" value="Genomic_DNA"/>
</dbReference>
<dbReference type="PANTHER" id="PTHR10057:SF0">
    <property type="entry name" value="TRANSLOCATOR PROTEIN"/>
    <property type="match status" value="1"/>
</dbReference>
<evidence type="ECO:0000256" key="6">
    <source>
        <dbReference type="SAM" id="Phobius"/>
    </source>
</evidence>
<evidence type="ECO:0000313" key="7">
    <source>
        <dbReference type="EMBL" id="GAV06507.1"/>
    </source>
</evidence>
<dbReference type="InterPro" id="IPR038330">
    <property type="entry name" value="TspO/MBR-related_sf"/>
</dbReference>
<feature type="transmembrane region" description="Helical" evidence="6">
    <location>
        <begin position="54"/>
        <end position="75"/>
    </location>
</feature>
<name>A0A1D1VYM5_RAMVA</name>
<dbReference type="Gene3D" id="1.20.1260.100">
    <property type="entry name" value="TspO/MBR protein"/>
    <property type="match status" value="1"/>
</dbReference>
<comment type="caution">
    <text evidence="7">The sequence shown here is derived from an EMBL/GenBank/DDBJ whole genome shotgun (WGS) entry which is preliminary data.</text>
</comment>
<feature type="transmembrane region" description="Helical" evidence="6">
    <location>
        <begin position="138"/>
        <end position="160"/>
    </location>
</feature>
<dbReference type="AlphaFoldDB" id="A0A1D1VYM5"/>
<keyword evidence="3 6" id="KW-0812">Transmembrane</keyword>
<dbReference type="FunFam" id="1.20.1260.100:FF:000001">
    <property type="entry name" value="translocator protein 2"/>
    <property type="match status" value="1"/>
</dbReference>
<evidence type="ECO:0000256" key="2">
    <source>
        <dbReference type="ARBA" id="ARBA00007524"/>
    </source>
</evidence>
<evidence type="ECO:0000256" key="1">
    <source>
        <dbReference type="ARBA" id="ARBA00004141"/>
    </source>
</evidence>
<dbReference type="STRING" id="947166.A0A1D1VYM5"/>
<comment type="similarity">
    <text evidence="2">Belongs to the TspO/BZRP family.</text>
</comment>
<dbReference type="InterPro" id="IPR004307">
    <property type="entry name" value="TspO_MBR"/>
</dbReference>
<dbReference type="Pfam" id="PF03073">
    <property type="entry name" value="TspO_MBR"/>
    <property type="match status" value="1"/>
</dbReference>